<evidence type="ECO:0000313" key="1">
    <source>
        <dbReference type="EMBL" id="RQH27422.1"/>
    </source>
</evidence>
<dbReference type="RefSeq" id="WP_124155491.1">
    <property type="nucleotide sequence ID" value="NZ_RCBY01000260.1"/>
</dbReference>
<protein>
    <submittedName>
        <fullName evidence="1">Uncharacterized protein</fullName>
    </submittedName>
</protein>
<comment type="caution">
    <text evidence="1">The sequence shown here is derived from an EMBL/GenBank/DDBJ whole genome shotgun (WGS) entry which is preliminary data.</text>
</comment>
<dbReference type="Proteomes" id="UP000269154">
    <property type="component" value="Unassembled WGS sequence"/>
</dbReference>
<gene>
    <name evidence="1" type="ORF">D5R40_27850</name>
</gene>
<keyword evidence="2" id="KW-1185">Reference proteome</keyword>
<evidence type="ECO:0000313" key="2">
    <source>
        <dbReference type="Proteomes" id="UP000269154"/>
    </source>
</evidence>
<sequence>MKSIKKEIEKLSPEITKKFLKEFREAELPTNFNSWEERFKIVGLEVMMIYENGAYWNLTLADTKEPYAHFTIFIEAGKINPDFAIDT</sequence>
<organism evidence="1 2">
    <name type="scientific">Okeania hirsuta</name>
    <dbReference type="NCBI Taxonomy" id="1458930"/>
    <lineage>
        <taxon>Bacteria</taxon>
        <taxon>Bacillati</taxon>
        <taxon>Cyanobacteriota</taxon>
        <taxon>Cyanophyceae</taxon>
        <taxon>Oscillatoriophycideae</taxon>
        <taxon>Oscillatoriales</taxon>
        <taxon>Microcoleaceae</taxon>
        <taxon>Okeania</taxon>
    </lineage>
</organism>
<dbReference type="EMBL" id="RCBY01000260">
    <property type="protein sequence ID" value="RQH27422.1"/>
    <property type="molecule type" value="Genomic_DNA"/>
</dbReference>
<proteinExistence type="predicted"/>
<accession>A0A3N6PJL3</accession>
<reference evidence="1 2" key="1">
    <citation type="journal article" date="2018" name="ACS Chem. Biol.">
        <title>Ketoreductase domain dysfunction expands chemodiversity: malyngamide biosynthesis in the cyanobacterium Okeania hirsuta.</title>
        <authorList>
            <person name="Moss N.A."/>
            <person name="Leao T."/>
            <person name="Rankin M."/>
            <person name="McCullough T.M."/>
            <person name="Qu P."/>
            <person name="Korobeynikov A."/>
            <person name="Smith J.L."/>
            <person name="Gerwick L."/>
            <person name="Gerwick W.H."/>
        </authorList>
    </citation>
    <scope>NUCLEOTIDE SEQUENCE [LARGE SCALE GENOMIC DNA]</scope>
    <source>
        <strain evidence="1 2">PAB10Feb10-1</strain>
    </source>
</reference>
<dbReference type="AlphaFoldDB" id="A0A3N6PJL3"/>
<name>A0A3N6PJL3_9CYAN</name>